<protein>
    <submittedName>
        <fullName evidence="1">Uncharacterized protein</fullName>
    </submittedName>
</protein>
<keyword evidence="2" id="KW-1185">Reference proteome</keyword>
<proteinExistence type="predicted"/>
<gene>
    <name evidence="1" type="ORF">M3215_03065</name>
</gene>
<organism evidence="1 2">
    <name type="scientific">Bacillus cytotoxicus</name>
    <dbReference type="NCBI Taxonomy" id="580165"/>
    <lineage>
        <taxon>Bacteria</taxon>
        <taxon>Bacillati</taxon>
        <taxon>Bacillota</taxon>
        <taxon>Bacilli</taxon>
        <taxon>Bacillales</taxon>
        <taxon>Bacillaceae</taxon>
        <taxon>Bacillus</taxon>
        <taxon>Bacillus cereus group</taxon>
    </lineage>
</organism>
<evidence type="ECO:0000313" key="2">
    <source>
        <dbReference type="Proteomes" id="UP001202289"/>
    </source>
</evidence>
<dbReference type="EMBL" id="JAMBOP010000002">
    <property type="protein sequence ID" value="MCM3734823.1"/>
    <property type="molecule type" value="Genomic_DNA"/>
</dbReference>
<sequence length="194" mass="23024">MRRIFPMCPKCKGHHTYDIIPTLPNIPEIQLSRNEVQYSHEMIIGNAKYYCMDCEYTWKKYRGKKPYDRIKVIYADVGGYPGPYFHVKIDLESLIVETSQETADLIFIEMEDVSLTTKVVDAEEKIEWFRSELYKCDFINWAEEYFAYVMDGTHWSVRIEYDTHCEIKKGSNNFPAKWRKFCKAVAKISDGEFY</sequence>
<accession>A0ACC6A2D7</accession>
<reference evidence="1" key="1">
    <citation type="submission" date="2022-05" db="EMBL/GenBank/DDBJ databases">
        <title>Comparative Genomics of Spacecraft Associated Microbes.</title>
        <authorList>
            <person name="Tran M.T."/>
            <person name="Wright A."/>
            <person name="Seuylemezian A."/>
            <person name="Eisen J."/>
            <person name="Coil D."/>
        </authorList>
    </citation>
    <scope>NUCLEOTIDE SEQUENCE</scope>
    <source>
        <strain evidence="1">FAIRING 10M-2.2</strain>
    </source>
</reference>
<comment type="caution">
    <text evidence="1">The sequence shown here is derived from an EMBL/GenBank/DDBJ whole genome shotgun (WGS) entry which is preliminary data.</text>
</comment>
<dbReference type="Proteomes" id="UP001202289">
    <property type="component" value="Unassembled WGS sequence"/>
</dbReference>
<evidence type="ECO:0000313" key="1">
    <source>
        <dbReference type="EMBL" id="MCM3734823.1"/>
    </source>
</evidence>
<name>A0ACC6A2D7_9BACI</name>